<keyword evidence="2" id="KW-0472">Membrane</keyword>
<keyword evidence="2" id="KW-1133">Transmembrane helix</keyword>
<proteinExistence type="predicted"/>
<feature type="transmembrane region" description="Helical" evidence="2">
    <location>
        <begin position="123"/>
        <end position="144"/>
    </location>
</feature>
<feature type="region of interest" description="Disordered" evidence="1">
    <location>
        <begin position="671"/>
        <end position="703"/>
    </location>
</feature>
<dbReference type="Proteomes" id="UP001152799">
    <property type="component" value="Chromosome 6"/>
</dbReference>
<gene>
    <name evidence="3" type="ORF">CEUTPL_LOCUS11253</name>
</gene>
<feature type="transmembrane region" description="Helical" evidence="2">
    <location>
        <begin position="41"/>
        <end position="66"/>
    </location>
</feature>
<feature type="region of interest" description="Disordered" evidence="1">
    <location>
        <begin position="719"/>
        <end position="763"/>
    </location>
</feature>
<dbReference type="EMBL" id="OU892282">
    <property type="protein sequence ID" value="CAH1132764.1"/>
    <property type="molecule type" value="Genomic_DNA"/>
</dbReference>
<name>A0A9P0GQ95_9CUCU</name>
<feature type="transmembrane region" description="Helical" evidence="2">
    <location>
        <begin position="310"/>
        <end position="331"/>
    </location>
</feature>
<feature type="transmembrane region" description="Helical" evidence="2">
    <location>
        <begin position="78"/>
        <end position="103"/>
    </location>
</feature>
<dbReference type="OrthoDB" id="6369020at2759"/>
<keyword evidence="2" id="KW-0812">Transmembrane</keyword>
<feature type="transmembrane region" description="Helical" evidence="2">
    <location>
        <begin position="12"/>
        <end position="29"/>
    </location>
</feature>
<evidence type="ECO:0008006" key="5">
    <source>
        <dbReference type="Google" id="ProtNLM"/>
    </source>
</evidence>
<protein>
    <recommendedName>
        <fullName evidence="5">G-protein coupled receptors family 1 profile domain-containing protein</fullName>
    </recommendedName>
</protein>
<keyword evidence="4" id="KW-1185">Reference proteome</keyword>
<organism evidence="3 4">
    <name type="scientific">Ceutorhynchus assimilis</name>
    <name type="common">cabbage seed weevil</name>
    <dbReference type="NCBI Taxonomy" id="467358"/>
    <lineage>
        <taxon>Eukaryota</taxon>
        <taxon>Metazoa</taxon>
        <taxon>Ecdysozoa</taxon>
        <taxon>Arthropoda</taxon>
        <taxon>Hexapoda</taxon>
        <taxon>Insecta</taxon>
        <taxon>Pterygota</taxon>
        <taxon>Neoptera</taxon>
        <taxon>Endopterygota</taxon>
        <taxon>Coleoptera</taxon>
        <taxon>Polyphaga</taxon>
        <taxon>Cucujiformia</taxon>
        <taxon>Curculionidae</taxon>
        <taxon>Ceutorhynchinae</taxon>
        <taxon>Ceutorhynchus</taxon>
    </lineage>
</organism>
<evidence type="ECO:0000256" key="1">
    <source>
        <dbReference type="SAM" id="MobiDB-lite"/>
    </source>
</evidence>
<evidence type="ECO:0000313" key="3">
    <source>
        <dbReference type="EMBL" id="CAH1132764.1"/>
    </source>
</evidence>
<reference evidence="3" key="1">
    <citation type="submission" date="2022-01" db="EMBL/GenBank/DDBJ databases">
        <authorList>
            <person name="King R."/>
        </authorList>
    </citation>
    <scope>NUCLEOTIDE SEQUENCE</scope>
</reference>
<evidence type="ECO:0000313" key="4">
    <source>
        <dbReference type="Proteomes" id="UP001152799"/>
    </source>
</evidence>
<feature type="transmembrane region" description="Helical" evidence="2">
    <location>
        <begin position="175"/>
        <end position="200"/>
    </location>
</feature>
<sequence length="885" mass="101239">MLRYNTEQVASIIALPIIVILLCWTVVIFHKNRKKWGPYDIPIVSVLILSILRNLTIFAYTLAIIFTFNIFNTDYCGIVTWIFNSIHTFQASSLTSIAVIGLFSAKLHRKNQSLRTFLTSTHLVYHLFCLTTLCACVGVAAILAQKTTSTANIFADTDINPCSFLPFELDLKFNVFIIVLHVFLASVSFIAFLMICFNFYKIKREGFEYIKKSNSDLSELSNNFHGINTNVNDNHNRHYYDTYTINRSDNNKFCNNDTWVNNHFNNSEVLSNNSTTVSSTNSRRPCLRRQHEEENEVEVRRTGLETMHPVLIVCYLFYHLPLIVLCIYPRLIQPWPVAGIALWLGLVQDLLIPIGLGIVDSRFCGWVSNVYSCSAKHTDEKLPQVGLDGKFRPFGLSSQPQSLDIQQERAKTLQQVEHRFPITNGSLYTSIDGRLPVIHNYRRHKEFRTGTIKHQDLTSSNVALHSSHLSRRDMESSPPHKYASCTNCQMDQCPSHSDLHHLSPQYVQRKLSFLHASQNNVFASNGENKLQGGDGNNIDILANHQNGLFVGNRRLQNTQNSLTRNQIRIETNRQRSHKRLSQSQESINHLYFGNPGTDAKIGDNIFYHRSDMNISSPNFNSNNDMFKSSRKLLRLNQMRLSRSEDSLTDIQLETPISITAQLREPTLEQKANYHDSSDEEDFFPNSDHQLVKDYDSESSSNSITTEANCDFEFFQAKDSRSSDSSDFDNQISSYNNRSSQSSEGKSSKEKPKHVSNTKITRSNSRRSLENFQAFIEQTCDFDKMNNDSNVSRVVILHRSNSYNTLDDKKKRKRGKKVLSRSNSKISGNLKLDNEIDLKSKINKSVEYLPDSINTAVYSENLKNNNNKFVGNSVPDFRKVFISEYI</sequence>
<dbReference type="AlphaFoldDB" id="A0A9P0GQ95"/>
<feature type="compositionally biased region" description="Low complexity" evidence="1">
    <location>
        <begin position="724"/>
        <end position="744"/>
    </location>
</feature>
<evidence type="ECO:0000256" key="2">
    <source>
        <dbReference type="SAM" id="Phobius"/>
    </source>
</evidence>
<accession>A0A9P0GQ95</accession>